<dbReference type="Pfam" id="PF01258">
    <property type="entry name" value="zf-dskA_traR"/>
    <property type="match status" value="1"/>
</dbReference>
<accession>A0ABQ0WC20</accession>
<dbReference type="Proteomes" id="UP000321726">
    <property type="component" value="Unassembled WGS sequence"/>
</dbReference>
<keyword evidence="7" id="KW-1185">Reference proteome</keyword>
<dbReference type="EMBL" id="BJXU01000034">
    <property type="protein sequence ID" value="GEN23135.1"/>
    <property type="molecule type" value="Genomic_DNA"/>
</dbReference>
<dbReference type="PROSITE" id="PS51128">
    <property type="entry name" value="ZF_DKSA_2"/>
    <property type="match status" value="1"/>
</dbReference>
<evidence type="ECO:0000256" key="3">
    <source>
        <dbReference type="ARBA" id="ARBA00022833"/>
    </source>
</evidence>
<dbReference type="PANTHER" id="PTHR38777">
    <property type="entry name" value="FELS-2 PROPHAGE PROTEIN"/>
    <property type="match status" value="1"/>
</dbReference>
<gene>
    <name evidence="6" type="ORF">HCU01_10840</name>
</gene>
<keyword evidence="2" id="KW-0863">Zinc-finger</keyword>
<reference evidence="6 7" key="1">
    <citation type="submission" date="2019-07" db="EMBL/GenBank/DDBJ databases">
        <title>Whole genome shotgun sequence of Halomonas cupida NBRC 102219.</title>
        <authorList>
            <person name="Hosoyama A."/>
            <person name="Uohara A."/>
            <person name="Ohji S."/>
            <person name="Ichikawa N."/>
        </authorList>
    </citation>
    <scope>NUCLEOTIDE SEQUENCE [LARGE SCALE GENOMIC DNA]</scope>
    <source>
        <strain evidence="6 7">NBRC 102219</strain>
    </source>
</reference>
<keyword evidence="3" id="KW-0862">Zinc</keyword>
<evidence type="ECO:0000256" key="1">
    <source>
        <dbReference type="ARBA" id="ARBA00022723"/>
    </source>
</evidence>
<dbReference type="InterPro" id="IPR020458">
    <property type="entry name" value="Znf_DskA_TraR_CS"/>
</dbReference>
<feature type="zinc finger region" description="dksA C4-type" evidence="4">
    <location>
        <begin position="36"/>
        <end position="60"/>
    </location>
</feature>
<comment type="caution">
    <text evidence="6">The sequence shown here is derived from an EMBL/GenBank/DDBJ whole genome shotgun (WGS) entry which is preliminary data.</text>
</comment>
<dbReference type="SUPFAM" id="SSF57716">
    <property type="entry name" value="Glucocorticoid receptor-like (DNA-binding domain)"/>
    <property type="match status" value="1"/>
</dbReference>
<sequence length="73" mass="8081">MADEADVASEIADHWVSMRVGGLLQSVNTVSDNTHCEDCGDEIPAARRKAAPWATLCLTCQEIQEKASMQYRR</sequence>
<proteinExistence type="predicted"/>
<feature type="domain" description="Zinc finger DksA/TraR C4-type" evidence="5">
    <location>
        <begin position="35"/>
        <end position="66"/>
    </location>
</feature>
<evidence type="ECO:0000313" key="6">
    <source>
        <dbReference type="EMBL" id="GEN23135.1"/>
    </source>
</evidence>
<evidence type="ECO:0000259" key="5">
    <source>
        <dbReference type="Pfam" id="PF01258"/>
    </source>
</evidence>
<dbReference type="InterPro" id="IPR000962">
    <property type="entry name" value="Znf_DskA_TraR"/>
</dbReference>
<dbReference type="RefSeq" id="WP_073434250.1">
    <property type="nucleotide sequence ID" value="NZ_BJXU01000034.1"/>
</dbReference>
<dbReference type="Gene3D" id="1.20.120.910">
    <property type="entry name" value="DksA, coiled-coil domain"/>
    <property type="match status" value="1"/>
</dbReference>
<dbReference type="PROSITE" id="PS01102">
    <property type="entry name" value="ZF_DKSA_1"/>
    <property type="match status" value="1"/>
</dbReference>
<dbReference type="PANTHER" id="PTHR38777:SF1">
    <property type="entry name" value="DNAK SUPPRESSOR PROTEIN"/>
    <property type="match status" value="1"/>
</dbReference>
<evidence type="ECO:0000313" key="7">
    <source>
        <dbReference type="Proteomes" id="UP000321726"/>
    </source>
</evidence>
<name>A0ABQ0WC20_9GAMM</name>
<dbReference type="InterPro" id="IPR020460">
    <property type="entry name" value="Znf_C4-type_bac"/>
</dbReference>
<protein>
    <recommendedName>
        <fullName evidence="5">Zinc finger DksA/TraR C4-type domain-containing protein</fullName>
    </recommendedName>
</protein>
<dbReference type="PRINTS" id="PR00618">
    <property type="entry name" value="DKSAZNFINGER"/>
</dbReference>
<evidence type="ECO:0000256" key="2">
    <source>
        <dbReference type="ARBA" id="ARBA00022771"/>
    </source>
</evidence>
<evidence type="ECO:0000256" key="4">
    <source>
        <dbReference type="PROSITE-ProRule" id="PRU00510"/>
    </source>
</evidence>
<organism evidence="6 7">
    <name type="scientific">Halomonas cupida</name>
    <dbReference type="NCBI Taxonomy" id="44933"/>
    <lineage>
        <taxon>Bacteria</taxon>
        <taxon>Pseudomonadati</taxon>
        <taxon>Pseudomonadota</taxon>
        <taxon>Gammaproteobacteria</taxon>
        <taxon>Oceanospirillales</taxon>
        <taxon>Halomonadaceae</taxon>
        <taxon>Halomonas</taxon>
    </lineage>
</organism>
<keyword evidence="1" id="KW-0479">Metal-binding</keyword>